<dbReference type="RefSeq" id="WP_319953817.1">
    <property type="nucleotide sequence ID" value="NZ_JAXAVX010000003.1"/>
</dbReference>
<comment type="pathway">
    <text evidence="2">Carbohydrate biosynthesis; dTDP-L-rhamnose biosynthesis.</text>
</comment>
<evidence type="ECO:0000313" key="4">
    <source>
        <dbReference type="Proteomes" id="UP001277761"/>
    </source>
</evidence>
<evidence type="ECO:0000313" key="3">
    <source>
        <dbReference type="EMBL" id="MDX8151662.1"/>
    </source>
</evidence>
<comment type="similarity">
    <text evidence="1 2">Belongs to the dTDP-4-dehydrorhamnose 3,5-epimerase family.</text>
</comment>
<dbReference type="InterPro" id="IPR011051">
    <property type="entry name" value="RmlC_Cupin_sf"/>
</dbReference>
<organism evidence="3 4">
    <name type="scientific">Patulibacter brassicae</name>
    <dbReference type="NCBI Taxonomy" id="1705717"/>
    <lineage>
        <taxon>Bacteria</taxon>
        <taxon>Bacillati</taxon>
        <taxon>Actinomycetota</taxon>
        <taxon>Thermoleophilia</taxon>
        <taxon>Solirubrobacterales</taxon>
        <taxon>Patulibacteraceae</taxon>
        <taxon>Patulibacter</taxon>
    </lineage>
</organism>
<accession>A0ABU4VIJ6</accession>
<comment type="subunit">
    <text evidence="2">Homodimer.</text>
</comment>
<comment type="catalytic activity">
    <reaction evidence="2">
        <text>dTDP-4-dehydro-6-deoxy-alpha-D-glucose = dTDP-4-dehydro-beta-L-rhamnose</text>
        <dbReference type="Rhea" id="RHEA:16969"/>
        <dbReference type="ChEBI" id="CHEBI:57649"/>
        <dbReference type="ChEBI" id="CHEBI:62830"/>
        <dbReference type="EC" id="5.1.3.13"/>
    </reaction>
</comment>
<dbReference type="CDD" id="cd00438">
    <property type="entry name" value="cupin_RmlC"/>
    <property type="match status" value="1"/>
</dbReference>
<reference evidence="3 4" key="1">
    <citation type="submission" date="2023-11" db="EMBL/GenBank/DDBJ databases">
        <authorList>
            <person name="Xu M."/>
            <person name="Jiang T."/>
        </authorList>
    </citation>
    <scope>NUCLEOTIDE SEQUENCE [LARGE SCALE GENOMIC DNA]</scope>
    <source>
        <strain evidence="3 4">SD</strain>
    </source>
</reference>
<sequence length="187" mass="20969">MQVLETTLPDAKLVVPRVFPDDRGFFCETFRESVLAEHGIHDAWVQDNHSRSARGVVRGLHFQIGDGCAKLVRCGRGHIWDVIVDLREGSPTYGKWEGFDLTDENMHALYVPVGFAHGFAVISEVADVLYKQTAYYSGEVERGIAYDDPEVGVRWPLEPGDIQVSERDATGPTLAEFRDELPFRYAG</sequence>
<dbReference type="GO" id="GO:0008830">
    <property type="term" value="F:dTDP-4-dehydrorhamnose 3,5-epimerase activity"/>
    <property type="evidence" value="ECO:0007669"/>
    <property type="project" value="UniProtKB-EC"/>
</dbReference>
<name>A0ABU4VIJ6_9ACTN</name>
<dbReference type="NCBIfam" id="TIGR01221">
    <property type="entry name" value="rmlC"/>
    <property type="match status" value="1"/>
</dbReference>
<dbReference type="Proteomes" id="UP001277761">
    <property type="component" value="Unassembled WGS sequence"/>
</dbReference>
<evidence type="ECO:0000256" key="2">
    <source>
        <dbReference type="RuleBase" id="RU364069"/>
    </source>
</evidence>
<gene>
    <name evidence="3" type="primary">rfbC</name>
    <name evidence="3" type="ORF">SK069_08670</name>
</gene>
<protein>
    <recommendedName>
        <fullName evidence="2">dTDP-4-dehydrorhamnose 3,5-epimerase</fullName>
        <ecNumber evidence="2">5.1.3.13</ecNumber>
    </recommendedName>
    <alternativeName>
        <fullName evidence="2">Thymidine diphospho-4-keto-rhamnose 3,5-epimerase</fullName>
    </alternativeName>
</protein>
<evidence type="ECO:0000256" key="1">
    <source>
        <dbReference type="ARBA" id="ARBA00010154"/>
    </source>
</evidence>
<dbReference type="EMBL" id="JAXAVX010000003">
    <property type="protein sequence ID" value="MDX8151662.1"/>
    <property type="molecule type" value="Genomic_DNA"/>
</dbReference>
<dbReference type="Pfam" id="PF00908">
    <property type="entry name" value="dTDP_sugar_isom"/>
    <property type="match status" value="1"/>
</dbReference>
<comment type="caution">
    <text evidence="3">The sequence shown here is derived from an EMBL/GenBank/DDBJ whole genome shotgun (WGS) entry which is preliminary data.</text>
</comment>
<dbReference type="InterPro" id="IPR014710">
    <property type="entry name" value="RmlC-like_jellyroll"/>
</dbReference>
<dbReference type="EC" id="5.1.3.13" evidence="2"/>
<dbReference type="PANTHER" id="PTHR21047">
    <property type="entry name" value="DTDP-6-DEOXY-D-GLUCOSE-3,5 EPIMERASE"/>
    <property type="match status" value="1"/>
</dbReference>
<keyword evidence="4" id="KW-1185">Reference proteome</keyword>
<dbReference type="SUPFAM" id="SSF51182">
    <property type="entry name" value="RmlC-like cupins"/>
    <property type="match status" value="1"/>
</dbReference>
<proteinExistence type="inferred from homology"/>
<dbReference type="Gene3D" id="2.60.120.10">
    <property type="entry name" value="Jelly Rolls"/>
    <property type="match status" value="1"/>
</dbReference>
<dbReference type="PANTHER" id="PTHR21047:SF2">
    <property type="entry name" value="THYMIDINE DIPHOSPHO-4-KETO-RHAMNOSE 3,5-EPIMERASE"/>
    <property type="match status" value="1"/>
</dbReference>
<dbReference type="InterPro" id="IPR000888">
    <property type="entry name" value="RmlC-like"/>
</dbReference>
<keyword evidence="2 3" id="KW-0413">Isomerase</keyword>
<comment type="function">
    <text evidence="2">Catalyzes the epimerization of the C3' and C5'positions of dTDP-6-deoxy-D-xylo-4-hexulose, forming dTDP-6-deoxy-L-lyxo-4-hexulose.</text>
</comment>